<dbReference type="Pfam" id="PF06985">
    <property type="entry name" value="HET"/>
    <property type="match status" value="1"/>
</dbReference>
<dbReference type="PANTHER" id="PTHR24148">
    <property type="entry name" value="ANKYRIN REPEAT DOMAIN-CONTAINING PROTEIN 39 HOMOLOG-RELATED"/>
    <property type="match status" value="1"/>
</dbReference>
<proteinExistence type="predicted"/>
<dbReference type="InterPro" id="IPR010730">
    <property type="entry name" value="HET"/>
</dbReference>
<dbReference type="InterPro" id="IPR052895">
    <property type="entry name" value="HetReg/Transcr_Mod"/>
</dbReference>
<gene>
    <name evidence="2" type="ORF">H2200_008647</name>
</gene>
<accession>A0AA39CFS5</accession>
<reference evidence="2" key="1">
    <citation type="submission" date="2022-10" db="EMBL/GenBank/DDBJ databases">
        <title>Culturing micro-colonial fungi from biological soil crusts in the Mojave desert and describing Neophaeococcomyces mojavensis, and introducing the new genera and species Taxawa tesnikishii.</title>
        <authorList>
            <person name="Kurbessoian T."/>
            <person name="Stajich J.E."/>
        </authorList>
    </citation>
    <scope>NUCLEOTIDE SEQUENCE</scope>
    <source>
        <strain evidence="2">TK_41</strain>
    </source>
</reference>
<sequence length="658" mass="74453">MGETWLYQNRSETYVSTDSSTRSIICNDELVTISQNLYEGLTTILATDQRTERFWWIDQACINQRDENEKGSQVGLMDVIYRQASNVVVWLGHGSAWEISGLEKIHRFLEGLSDDNNTSLGWILDSSCLYFALGNIARRSWFLRCWIIQEMVLARDLTFFLGNHSIPYDDLYQATNRAARSRACIGHARRYDEVFGFEELSNFLRHRTHFQNGGVWAMEEWLAAARGHQAFDGRDYVYAGLSLLSDADRARIEVDYSLPRDQVFRALTLDRLMRVGIDTLSLAEQGLRLSDSPSPERPTWEINADRPTFRTPMTQLIWGPFSACPQSIQADFAIDHGLLRTKAILLDELDIVCSESLLDTGEGIKDLLQMILAMGNQYAWTGEHPLVALATTIVADAGNDTDWESKIPEICQNTASFIATLAEFSMVSLIGQRATVRDPLAMLKDWPPYEDFDWNTTWIRHFGINPGNRLTNISAAPMGIGAMITAATRRRRLFMTKSGIMGLGPATAKKGQTVAIVAGAKVPYILNSVALGRLEKYLDPWDKSCVQRAKLIAQSHPSTARSYRLHGMWDVVWQGVYGAQSTTPVLEAMTRPELEKYFRDVRTQAVETGVPLGDVNEMDRIRSSRQLVGEAYLHGFMHGEVEKWMQDKDFSWETIDLQ</sequence>
<comment type="caution">
    <text evidence="2">The sequence shown here is derived from an EMBL/GenBank/DDBJ whole genome shotgun (WGS) entry which is preliminary data.</text>
</comment>
<dbReference type="PANTHER" id="PTHR24148:SF73">
    <property type="entry name" value="HET DOMAIN PROTEIN (AFU_ORTHOLOGUE AFUA_8G01020)"/>
    <property type="match status" value="1"/>
</dbReference>
<dbReference type="Proteomes" id="UP001172673">
    <property type="component" value="Unassembled WGS sequence"/>
</dbReference>
<feature type="domain" description="Heterokaryon incompatibility" evidence="1">
    <location>
        <begin position="16"/>
        <end position="150"/>
    </location>
</feature>
<evidence type="ECO:0000313" key="3">
    <source>
        <dbReference type="Proteomes" id="UP001172673"/>
    </source>
</evidence>
<organism evidence="2 3">
    <name type="scientific">Cladophialophora chaetospira</name>
    <dbReference type="NCBI Taxonomy" id="386627"/>
    <lineage>
        <taxon>Eukaryota</taxon>
        <taxon>Fungi</taxon>
        <taxon>Dikarya</taxon>
        <taxon>Ascomycota</taxon>
        <taxon>Pezizomycotina</taxon>
        <taxon>Eurotiomycetes</taxon>
        <taxon>Chaetothyriomycetidae</taxon>
        <taxon>Chaetothyriales</taxon>
        <taxon>Herpotrichiellaceae</taxon>
        <taxon>Cladophialophora</taxon>
    </lineage>
</organism>
<dbReference type="AlphaFoldDB" id="A0AA39CFS5"/>
<evidence type="ECO:0000259" key="1">
    <source>
        <dbReference type="Pfam" id="PF06985"/>
    </source>
</evidence>
<name>A0AA39CFS5_9EURO</name>
<dbReference type="Pfam" id="PF26639">
    <property type="entry name" value="Het-6_barrel"/>
    <property type="match status" value="1"/>
</dbReference>
<keyword evidence="3" id="KW-1185">Reference proteome</keyword>
<dbReference type="EMBL" id="JAPDRK010000013">
    <property type="protein sequence ID" value="KAJ9606639.1"/>
    <property type="molecule type" value="Genomic_DNA"/>
</dbReference>
<protein>
    <recommendedName>
        <fullName evidence="1">Heterokaryon incompatibility domain-containing protein</fullName>
    </recommendedName>
</protein>
<evidence type="ECO:0000313" key="2">
    <source>
        <dbReference type="EMBL" id="KAJ9606639.1"/>
    </source>
</evidence>